<dbReference type="InterPro" id="IPR009078">
    <property type="entry name" value="Ferritin-like_SF"/>
</dbReference>
<name>A0ABU4Y0R5_9HYPH</name>
<evidence type="ECO:0000313" key="3">
    <source>
        <dbReference type="Proteomes" id="UP001287059"/>
    </source>
</evidence>
<dbReference type="SUPFAM" id="SSF47240">
    <property type="entry name" value="Ferritin-like"/>
    <property type="match status" value="1"/>
</dbReference>
<organism evidence="2 3">
    <name type="scientific">Mesorhizobium album</name>
    <dbReference type="NCBI Taxonomy" id="3072314"/>
    <lineage>
        <taxon>Bacteria</taxon>
        <taxon>Pseudomonadati</taxon>
        <taxon>Pseudomonadota</taxon>
        <taxon>Alphaproteobacteria</taxon>
        <taxon>Hyphomicrobiales</taxon>
        <taxon>Phyllobacteriaceae</taxon>
        <taxon>Mesorhizobium</taxon>
    </lineage>
</organism>
<dbReference type="InterPro" id="IPR012347">
    <property type="entry name" value="Ferritin-like"/>
</dbReference>
<reference evidence="2 3" key="1">
    <citation type="submission" date="2023-08" db="EMBL/GenBank/DDBJ databases">
        <title>Implementing the SeqCode for naming new Mesorhizobium species isolated from Vachellia karroo root nodules.</title>
        <authorList>
            <person name="Van Lill M."/>
        </authorList>
    </citation>
    <scope>NUCLEOTIDE SEQUENCE [LARGE SCALE GENOMIC DNA]</scope>
    <source>
        <strain evidence="2 3">VK24D</strain>
    </source>
</reference>
<proteinExistence type="predicted"/>
<dbReference type="CDD" id="cd01045">
    <property type="entry name" value="Ferritin_like_AB"/>
    <property type="match status" value="1"/>
</dbReference>
<dbReference type="EMBL" id="JAVIIW010000020">
    <property type="protein sequence ID" value="MDX8480276.1"/>
    <property type="molecule type" value="Genomic_DNA"/>
</dbReference>
<sequence>MKRLSEEPNVQLRDVPQLLGLATAMEETAAQRYQRLAARMERLNEREVAGTFSALVEEQRDHVEEIARRSSLSTGAPPPALADPRGLPSEISRSWDEAEASALLTPYRALGIAVDNEMLAFAFYSYVAAQSNDATVRATAEWLAGKALDHAALLREERRRAYRREGGRHARDERPMLDASSLPEFVRQSRRLESRAAVFHRRVASRLAALGEAAASKTIIEVAERERAAGLDAADGTVEAARAELAQAAKPLPLLRAALAEAERLHQAYLDLADRTRDEQVLAAAQRAADRTLQSLVAIAALLQAFG</sequence>
<dbReference type="RefSeq" id="WP_320288581.1">
    <property type="nucleotide sequence ID" value="NZ_JAVIIW010000020.1"/>
</dbReference>
<dbReference type="Gene3D" id="1.20.1260.10">
    <property type="match status" value="1"/>
</dbReference>
<protein>
    <submittedName>
        <fullName evidence="2">Ferritin family protein</fullName>
    </submittedName>
</protein>
<gene>
    <name evidence="2" type="ORF">RFN28_17655</name>
</gene>
<accession>A0ABU4Y0R5</accession>
<dbReference type="Proteomes" id="UP001287059">
    <property type="component" value="Unassembled WGS sequence"/>
</dbReference>
<feature type="region of interest" description="Disordered" evidence="1">
    <location>
        <begin position="67"/>
        <end position="89"/>
    </location>
</feature>
<evidence type="ECO:0000256" key="1">
    <source>
        <dbReference type="SAM" id="MobiDB-lite"/>
    </source>
</evidence>
<keyword evidence="3" id="KW-1185">Reference proteome</keyword>
<evidence type="ECO:0000313" key="2">
    <source>
        <dbReference type="EMBL" id="MDX8480276.1"/>
    </source>
</evidence>
<comment type="caution">
    <text evidence="2">The sequence shown here is derived from an EMBL/GenBank/DDBJ whole genome shotgun (WGS) entry which is preliminary data.</text>
</comment>